<gene>
    <name evidence="2" type="ORF">HUE58_05215</name>
</gene>
<dbReference type="Gene3D" id="3.30.2310.20">
    <property type="entry name" value="RelE-like"/>
    <property type="match status" value="1"/>
</dbReference>
<dbReference type="KEGG" id="reo:HUE58_05215"/>
<dbReference type="InterPro" id="IPR004386">
    <property type="entry name" value="Toxin_YafQ-like"/>
</dbReference>
<dbReference type="SUPFAM" id="SSF143011">
    <property type="entry name" value="RelE-like"/>
    <property type="match status" value="1"/>
</dbReference>
<dbReference type="AlphaFoldDB" id="A0A6N0HQA9"/>
<dbReference type="Proteomes" id="UP000509429">
    <property type="component" value="Chromosome"/>
</dbReference>
<dbReference type="InterPro" id="IPR007712">
    <property type="entry name" value="RelE/ParE_toxin"/>
</dbReference>
<reference evidence="2 3" key="1">
    <citation type="submission" date="2020-05" db="EMBL/GenBank/DDBJ databases">
        <title>Horizontal transmission and recombination maintain forever young bacterial symbiont genomes.</title>
        <authorList>
            <person name="Russell S.L."/>
            <person name="Pepper-Tunick E."/>
            <person name="Svedberg J."/>
            <person name="Byrne A."/>
            <person name="Ruelas Castillo J."/>
            <person name="Vollmers C."/>
            <person name="Beinart R.A."/>
            <person name="Corbett-Detig R."/>
        </authorList>
    </citation>
    <scope>NUCLEOTIDE SEQUENCE [LARGE SCALE GENOMIC DNA]</scope>
    <source>
        <strain evidence="2">JDF_Ridge</strain>
    </source>
</reference>
<protein>
    <submittedName>
        <fullName evidence="2">Type II toxin-antitoxin system mRNA interferase toxin, RelE/StbE family</fullName>
    </submittedName>
</protein>
<evidence type="ECO:0000313" key="2">
    <source>
        <dbReference type="EMBL" id="QKQ24506.1"/>
    </source>
</evidence>
<organism evidence="2 3">
    <name type="scientific">Candidatus Ruthia endofausta</name>
    <dbReference type="NCBI Taxonomy" id="2738852"/>
    <lineage>
        <taxon>Bacteria</taxon>
        <taxon>Pseudomonadati</taxon>
        <taxon>Pseudomonadota</taxon>
        <taxon>Gammaproteobacteria</taxon>
        <taxon>Candidatus Pseudothioglobaceae</taxon>
        <taxon>Candidatus Ruthturnera</taxon>
    </lineage>
</organism>
<evidence type="ECO:0000313" key="3">
    <source>
        <dbReference type="Proteomes" id="UP000509429"/>
    </source>
</evidence>
<keyword evidence="3" id="KW-1185">Reference proteome</keyword>
<dbReference type="EMBL" id="CP054490">
    <property type="protein sequence ID" value="QKQ24506.1"/>
    <property type="molecule type" value="Genomic_DNA"/>
</dbReference>
<dbReference type="NCBIfam" id="TIGR02385">
    <property type="entry name" value="RelE_StbE"/>
    <property type="match status" value="1"/>
</dbReference>
<dbReference type="InterPro" id="IPR035093">
    <property type="entry name" value="RelE/ParE_toxin_dom_sf"/>
</dbReference>
<dbReference type="Pfam" id="PF15738">
    <property type="entry name" value="YafQ_toxin"/>
    <property type="match status" value="1"/>
</dbReference>
<name>A0A6N0HQA9_9GAMM</name>
<sequence>MNYQIIATEHYLKKLEKFLKQHSEISLQYKKSIVILSANPRHPSLRNHKLQGQLKQYYSVSINTKYRIVVDFMIKDNTIILIDIGMHNEVY</sequence>
<keyword evidence="1" id="KW-1277">Toxin-antitoxin system</keyword>
<proteinExistence type="predicted"/>
<accession>A0A6N0HQA9</accession>
<evidence type="ECO:0000256" key="1">
    <source>
        <dbReference type="ARBA" id="ARBA00022649"/>
    </source>
</evidence>
<dbReference type="RefSeq" id="WP_174605943.1">
    <property type="nucleotide sequence ID" value="NZ_CP054490.1"/>
</dbReference>